<evidence type="ECO:0000313" key="2">
    <source>
        <dbReference type="Proteomes" id="UP001589776"/>
    </source>
</evidence>
<protein>
    <submittedName>
        <fullName evidence="1">DUF1800 family protein</fullName>
    </submittedName>
</protein>
<proteinExistence type="predicted"/>
<reference evidence="1 2" key="1">
    <citation type="submission" date="2024-09" db="EMBL/GenBank/DDBJ databases">
        <authorList>
            <person name="Sun Q."/>
            <person name="Mori K."/>
        </authorList>
    </citation>
    <scope>NUCLEOTIDE SEQUENCE [LARGE SCALE GENOMIC DNA]</scope>
    <source>
        <strain evidence="1 2">CCM 7759</strain>
    </source>
</reference>
<dbReference type="RefSeq" id="WP_377474327.1">
    <property type="nucleotide sequence ID" value="NZ_JBHLWN010000116.1"/>
</dbReference>
<keyword evidence="2" id="KW-1185">Reference proteome</keyword>
<organism evidence="1 2">
    <name type="scientific">Paenibacillus chartarius</name>
    <dbReference type="NCBI Taxonomy" id="747481"/>
    <lineage>
        <taxon>Bacteria</taxon>
        <taxon>Bacillati</taxon>
        <taxon>Bacillota</taxon>
        <taxon>Bacilli</taxon>
        <taxon>Bacillales</taxon>
        <taxon>Paenibacillaceae</taxon>
        <taxon>Paenibacillus</taxon>
    </lineage>
</organism>
<gene>
    <name evidence="1" type="ORF">ACFFK0_28250</name>
</gene>
<dbReference type="Pfam" id="PF08811">
    <property type="entry name" value="DUF1800"/>
    <property type="match status" value="1"/>
</dbReference>
<accession>A0ABV6DUF4</accession>
<dbReference type="EMBL" id="JBHLWN010000116">
    <property type="protein sequence ID" value="MFC0216294.1"/>
    <property type="molecule type" value="Genomic_DNA"/>
</dbReference>
<evidence type="ECO:0000313" key="1">
    <source>
        <dbReference type="EMBL" id="MFC0216294.1"/>
    </source>
</evidence>
<name>A0ABV6DUF4_9BACL</name>
<dbReference type="InterPro" id="IPR014917">
    <property type="entry name" value="DUF1800"/>
</dbReference>
<comment type="caution">
    <text evidence="1">The sequence shown here is derived from an EMBL/GenBank/DDBJ whole genome shotgun (WGS) entry which is preliminary data.</text>
</comment>
<sequence>MYQHMTNLESRCLHMAYRWTAVEAGHLLRRACFSARPDEIAASLELGREKTVEALLSGQPLVKTNNGMKKVLPMDEVKVDGKPLKSTDILHQKLYWIYRMIHSSAPLKEKMTLFWHGHFATSDYKVDDPELMARQNQLFRDHALGSYKELLLEVCKDPAMMIWLDMNRNQKGKPNENFAREVLELFTLGNGHYTEQDVKEAARAFTGWQVDKKTQKVWFEPRLHDQQEKKVLGVRGELNSGDVIELLFQKKELGVFMARKLLQYFVAEQPPLLWVELVARDFRSKKTVGEVLRSIFLSDAFYSPQVMRRLVRPPVDYVVGIMRVLELPLSKAYLTALARMQQDIYFPPDVSGWKGGRNWLETSALLARCQFAEEIAFKVDANVLTSKRFTPEKSDDAQIWVRQWAEAAGVGELGNRTRETLEQYVRKVMAGSKPPYGDKLRGMLYLLLASPEAQMM</sequence>
<dbReference type="Proteomes" id="UP001589776">
    <property type="component" value="Unassembled WGS sequence"/>
</dbReference>